<evidence type="ECO:0000256" key="5">
    <source>
        <dbReference type="ARBA" id="ARBA00022801"/>
    </source>
</evidence>
<dbReference type="InterPro" id="IPR008753">
    <property type="entry name" value="Peptidase_M13_N"/>
</dbReference>
<comment type="caution">
    <text evidence="10">The sequence shown here is derived from an EMBL/GenBank/DDBJ whole genome shotgun (WGS) entry which is preliminary data.</text>
</comment>
<dbReference type="Pfam" id="PF05649">
    <property type="entry name" value="Peptidase_M13_N"/>
    <property type="match status" value="1"/>
</dbReference>
<accession>A0ABT2F7S1</accession>
<evidence type="ECO:0000259" key="8">
    <source>
        <dbReference type="Pfam" id="PF01431"/>
    </source>
</evidence>
<keyword evidence="3" id="KW-0645">Protease</keyword>
<dbReference type="CDD" id="cd08662">
    <property type="entry name" value="M13"/>
    <property type="match status" value="1"/>
</dbReference>
<keyword evidence="5" id="KW-0378">Hydrolase</keyword>
<dbReference type="RefSeq" id="WP_259137444.1">
    <property type="nucleotide sequence ID" value="NZ_JANUXX010000002.1"/>
</dbReference>
<feature type="domain" description="Peptidase M13 N-terminal" evidence="9">
    <location>
        <begin position="5"/>
        <end position="383"/>
    </location>
</feature>
<dbReference type="InterPro" id="IPR024079">
    <property type="entry name" value="MetalloPept_cat_dom_sf"/>
</dbReference>
<proteinExistence type="inferred from homology"/>
<evidence type="ECO:0000256" key="6">
    <source>
        <dbReference type="ARBA" id="ARBA00022833"/>
    </source>
</evidence>
<comment type="similarity">
    <text evidence="2">Belongs to the peptidase M13 family.</text>
</comment>
<sequence>MVNLKDNFYEAVNSSWLQQVTLKETQTHVDNFTVTTDLIESILHQKIREWMEGEKLPEGSYLDDFLKFYSQAVDFKERERIGITPILSAIDEYREIKSFKDYTSKISSMELEGKPNFLPFNVAPDLFNTQLNVLWADAPNLILHDISYYDDNEEGNFLLQEWKKCQKELLMELGFSVAESEDVLDKVIELDKLISKHLLSNEERLDVKNTYISYDFHSFSKLVPELPLISFFEDILGEVPSKIIVSEQRFWEDFAKELYSEKYWEYLKARLIYIISTTCISCLTENIRCLSESFNRFLMGTEEVDPPEVGAFNLAQFAFSNELGYWYSQNYLSFEDIQYIREMVDGIISMYCCQIRNTKQLEEHSRKKSLEKLKNMVIQIGGPTELMTTTLVSQDRNLYENARNILKQSIINNWKKWNQKVERTDWEVPAFSVDPLYYSQLNKIILPAGLLQKPFYSREYSRTKNLSRIGFLIAHEISHAFDIEGALFDEVGNFGNWWSEKDSVVFQEMTMKIIDHYNQREMLDLKVDGYLTASENIADIAGFSCILEIVKQESSTALQELFINYAKLWRCLSRKEYLEFSIMSDNHSPNKLRANLVLSNTKEFLETFDIAEEDGMWQDLNKCITIW</sequence>
<dbReference type="Gene3D" id="1.10.1380.10">
    <property type="entry name" value="Neutral endopeptidase , domain2"/>
    <property type="match status" value="1"/>
</dbReference>
<keyword evidence="11" id="KW-1185">Reference proteome</keyword>
<keyword evidence="7" id="KW-0482">Metalloprotease</keyword>
<dbReference type="InterPro" id="IPR000718">
    <property type="entry name" value="Peptidase_M13"/>
</dbReference>
<dbReference type="Proteomes" id="UP001206548">
    <property type="component" value="Unassembled WGS sequence"/>
</dbReference>
<name>A0ABT2F7S1_9STRE</name>
<dbReference type="PANTHER" id="PTHR11733">
    <property type="entry name" value="ZINC METALLOPROTEASE FAMILY M13 NEPRILYSIN-RELATED"/>
    <property type="match status" value="1"/>
</dbReference>
<dbReference type="PANTHER" id="PTHR11733:SF167">
    <property type="entry name" value="FI17812P1-RELATED"/>
    <property type="match status" value="1"/>
</dbReference>
<evidence type="ECO:0000256" key="4">
    <source>
        <dbReference type="ARBA" id="ARBA00022723"/>
    </source>
</evidence>
<keyword evidence="4" id="KW-0479">Metal-binding</keyword>
<feature type="domain" description="Peptidase M13 C-terminal" evidence="8">
    <location>
        <begin position="437"/>
        <end position="619"/>
    </location>
</feature>
<dbReference type="Gene3D" id="3.40.390.10">
    <property type="entry name" value="Collagenase (Catalytic Domain)"/>
    <property type="match status" value="1"/>
</dbReference>
<organism evidence="10 11">
    <name type="scientific">Streptococcus sciuri</name>
    <dbReference type="NCBI Taxonomy" id="2973939"/>
    <lineage>
        <taxon>Bacteria</taxon>
        <taxon>Bacillati</taxon>
        <taxon>Bacillota</taxon>
        <taxon>Bacilli</taxon>
        <taxon>Lactobacillales</taxon>
        <taxon>Streptococcaceae</taxon>
        <taxon>Streptococcus</taxon>
    </lineage>
</organism>
<gene>
    <name evidence="10" type="ORF">NXS10_02820</name>
</gene>
<reference evidence="10 11" key="1">
    <citation type="journal article" date="2023" name="Int. J. Syst. Evol. Microbiol.">
        <title>Streptococcus sciuri sp. nov., Staphylococcus marylandisciuri sp. nov. and Staphylococcus americanisciuri sp. nov., isolated from faeces of eastern grey squirrel (Sciurus carolinensis).</title>
        <authorList>
            <person name="Volokhov D.V."/>
            <person name="Zagorodnyaya T.A."/>
            <person name="Furtak V.A."/>
            <person name="Nattanmai G."/>
            <person name="Randall L."/>
            <person name="Jose S."/>
            <person name="Gao Y."/>
            <person name="Eisenberg T."/>
            <person name="Delmonte P."/>
            <person name="Blom J."/>
            <person name="Mitchell K.K."/>
        </authorList>
    </citation>
    <scope>NUCLEOTIDE SEQUENCE [LARGE SCALE GENOMIC DNA]</scope>
    <source>
        <strain evidence="10 11">SQ9-PEA</strain>
    </source>
</reference>
<dbReference type="PROSITE" id="PS51885">
    <property type="entry name" value="NEPRILYSIN"/>
    <property type="match status" value="1"/>
</dbReference>
<evidence type="ECO:0000313" key="10">
    <source>
        <dbReference type="EMBL" id="MCS4487905.1"/>
    </source>
</evidence>
<evidence type="ECO:0000256" key="1">
    <source>
        <dbReference type="ARBA" id="ARBA00001947"/>
    </source>
</evidence>
<evidence type="ECO:0000259" key="9">
    <source>
        <dbReference type="Pfam" id="PF05649"/>
    </source>
</evidence>
<dbReference type="InterPro" id="IPR042089">
    <property type="entry name" value="Peptidase_M13_dom_2"/>
</dbReference>
<keyword evidence="6" id="KW-0862">Zinc</keyword>
<evidence type="ECO:0000313" key="11">
    <source>
        <dbReference type="Proteomes" id="UP001206548"/>
    </source>
</evidence>
<protein>
    <submittedName>
        <fullName evidence="10">Endopeptidase</fullName>
    </submittedName>
</protein>
<evidence type="ECO:0000256" key="2">
    <source>
        <dbReference type="ARBA" id="ARBA00007357"/>
    </source>
</evidence>
<comment type="cofactor">
    <cofactor evidence="1">
        <name>Zn(2+)</name>
        <dbReference type="ChEBI" id="CHEBI:29105"/>
    </cofactor>
</comment>
<evidence type="ECO:0000256" key="7">
    <source>
        <dbReference type="ARBA" id="ARBA00023049"/>
    </source>
</evidence>
<dbReference type="SUPFAM" id="SSF55486">
    <property type="entry name" value="Metalloproteases ('zincins'), catalytic domain"/>
    <property type="match status" value="1"/>
</dbReference>
<dbReference type="Pfam" id="PF01431">
    <property type="entry name" value="Peptidase_M13"/>
    <property type="match status" value="1"/>
</dbReference>
<dbReference type="PRINTS" id="PR00786">
    <property type="entry name" value="NEPRILYSIN"/>
</dbReference>
<dbReference type="EMBL" id="JANUXX010000002">
    <property type="protein sequence ID" value="MCS4487905.1"/>
    <property type="molecule type" value="Genomic_DNA"/>
</dbReference>
<dbReference type="InterPro" id="IPR018497">
    <property type="entry name" value="Peptidase_M13_C"/>
</dbReference>
<evidence type="ECO:0000256" key="3">
    <source>
        <dbReference type="ARBA" id="ARBA00022670"/>
    </source>
</evidence>